<evidence type="ECO:0000256" key="3">
    <source>
        <dbReference type="ARBA" id="ARBA00022604"/>
    </source>
</evidence>
<evidence type="ECO:0000313" key="5">
    <source>
        <dbReference type="Proteomes" id="UP000197138"/>
    </source>
</evidence>
<dbReference type="Proteomes" id="UP000197138">
    <property type="component" value="Unassembled WGS sequence"/>
</dbReference>
<accession>A0A218WG70</accession>
<dbReference type="EMBL" id="MTKT01004293">
    <property type="protein sequence ID" value="OWM71837.1"/>
    <property type="molecule type" value="Genomic_DNA"/>
</dbReference>
<evidence type="ECO:0000256" key="2">
    <source>
        <dbReference type="ARBA" id="ARBA00022473"/>
    </source>
</evidence>
<sequence>MINRKRGFRIRRKLAKVFHWMTRRQMRSPTRRSLSPPGSKILRLGTYLSRGAQRLCSFRSRGRGYVRVGHEKPVRHDVPKGHLAVYVGQSGDSMCRVMVPVIYFNHPLFGELLREAEKVHGYNHPGGITLPCGISELERIQKRIAESGRYRHLDRHKVDQYRIS</sequence>
<proteinExistence type="inferred from homology"/>
<protein>
    <recommendedName>
        <fullName evidence="6">Auxin-responsive protein SAUR36-like</fullName>
    </recommendedName>
</protein>
<keyword evidence="3" id="KW-0341">Growth regulation</keyword>
<dbReference type="InterPro" id="IPR003676">
    <property type="entry name" value="SAUR_fam"/>
</dbReference>
<comment type="similarity">
    <text evidence="1">Belongs to the ARG7 family.</text>
</comment>
<comment type="caution">
    <text evidence="4">The sequence shown here is derived from an EMBL/GenBank/DDBJ whole genome shotgun (WGS) entry which is preliminary data.</text>
</comment>
<dbReference type="Pfam" id="PF02519">
    <property type="entry name" value="Auxin_inducible"/>
    <property type="match status" value="1"/>
</dbReference>
<dbReference type="GO" id="GO:0009733">
    <property type="term" value="P:response to auxin"/>
    <property type="evidence" value="ECO:0007669"/>
    <property type="project" value="InterPro"/>
</dbReference>
<dbReference type="PANTHER" id="PTHR31374:SF201">
    <property type="entry name" value="SAUR-LIKE AUXIN-RESPONSIVE PROTEIN FAMILY"/>
    <property type="match status" value="1"/>
</dbReference>
<reference evidence="5" key="1">
    <citation type="journal article" date="2017" name="Plant J.">
        <title>The pomegranate (Punica granatum L.) genome and the genomics of punicalagin biosynthesis.</title>
        <authorList>
            <person name="Qin G."/>
            <person name="Xu C."/>
            <person name="Ming R."/>
            <person name="Tang H."/>
            <person name="Guyot R."/>
            <person name="Kramer E.M."/>
            <person name="Hu Y."/>
            <person name="Yi X."/>
            <person name="Qi Y."/>
            <person name="Xu X."/>
            <person name="Gao Z."/>
            <person name="Pan H."/>
            <person name="Jian J."/>
            <person name="Tian Y."/>
            <person name="Yue Z."/>
            <person name="Xu Y."/>
        </authorList>
    </citation>
    <scope>NUCLEOTIDE SEQUENCE [LARGE SCALE GENOMIC DNA]</scope>
    <source>
        <strain evidence="5">cv. Dabenzi</strain>
    </source>
</reference>
<dbReference type="AlphaFoldDB" id="A0A218WG70"/>
<gene>
    <name evidence="4" type="ORF">CDL15_Pgr017720</name>
</gene>
<organism evidence="4 5">
    <name type="scientific">Punica granatum</name>
    <name type="common">Pomegranate</name>
    <dbReference type="NCBI Taxonomy" id="22663"/>
    <lineage>
        <taxon>Eukaryota</taxon>
        <taxon>Viridiplantae</taxon>
        <taxon>Streptophyta</taxon>
        <taxon>Embryophyta</taxon>
        <taxon>Tracheophyta</taxon>
        <taxon>Spermatophyta</taxon>
        <taxon>Magnoliopsida</taxon>
        <taxon>eudicotyledons</taxon>
        <taxon>Gunneridae</taxon>
        <taxon>Pentapetalae</taxon>
        <taxon>rosids</taxon>
        <taxon>malvids</taxon>
        <taxon>Myrtales</taxon>
        <taxon>Lythraceae</taxon>
        <taxon>Punica</taxon>
    </lineage>
</organism>
<dbReference type="PANTHER" id="PTHR31374">
    <property type="entry name" value="AUXIN-INDUCED PROTEIN-LIKE-RELATED"/>
    <property type="match status" value="1"/>
</dbReference>
<evidence type="ECO:0000313" key="4">
    <source>
        <dbReference type="EMBL" id="OWM71837.1"/>
    </source>
</evidence>
<evidence type="ECO:0000256" key="1">
    <source>
        <dbReference type="ARBA" id="ARBA00006974"/>
    </source>
</evidence>
<name>A0A218WG70_PUNGR</name>
<evidence type="ECO:0008006" key="6">
    <source>
        <dbReference type="Google" id="ProtNLM"/>
    </source>
</evidence>
<keyword evidence="2" id="KW-0217">Developmental protein</keyword>